<proteinExistence type="predicted"/>
<dbReference type="EMBL" id="UINC01006887">
    <property type="protein sequence ID" value="SVA30213.1"/>
    <property type="molecule type" value="Genomic_DNA"/>
</dbReference>
<sequence length="44" mass="4821">MDILGHIVLVAADVEVCPFIEPFPHFGSRLLEAVLDVDFLVLVA</sequence>
<name>A0A381UTM2_9ZZZZ</name>
<organism evidence="1">
    <name type="scientific">marine metagenome</name>
    <dbReference type="NCBI Taxonomy" id="408172"/>
    <lineage>
        <taxon>unclassified sequences</taxon>
        <taxon>metagenomes</taxon>
        <taxon>ecological metagenomes</taxon>
    </lineage>
</organism>
<protein>
    <submittedName>
        <fullName evidence="1">Uncharacterized protein</fullName>
    </submittedName>
</protein>
<dbReference type="AlphaFoldDB" id="A0A381UTM2"/>
<gene>
    <name evidence="1" type="ORF">METZ01_LOCUS83067</name>
</gene>
<evidence type="ECO:0000313" key="1">
    <source>
        <dbReference type="EMBL" id="SVA30213.1"/>
    </source>
</evidence>
<reference evidence="1" key="1">
    <citation type="submission" date="2018-05" db="EMBL/GenBank/DDBJ databases">
        <authorList>
            <person name="Lanie J.A."/>
            <person name="Ng W.-L."/>
            <person name="Kazmierczak K.M."/>
            <person name="Andrzejewski T.M."/>
            <person name="Davidsen T.M."/>
            <person name="Wayne K.J."/>
            <person name="Tettelin H."/>
            <person name="Glass J.I."/>
            <person name="Rusch D."/>
            <person name="Podicherti R."/>
            <person name="Tsui H.-C.T."/>
            <person name="Winkler M.E."/>
        </authorList>
    </citation>
    <scope>NUCLEOTIDE SEQUENCE</scope>
</reference>
<accession>A0A381UTM2</accession>